<evidence type="ECO:0000259" key="1">
    <source>
        <dbReference type="PROSITE" id="PS51750"/>
    </source>
</evidence>
<dbReference type="AlphaFoldDB" id="A0AAU8F0U4"/>
<organism evidence="2">
    <name type="scientific">Bacillus cereus group sp. MS39</name>
    <dbReference type="NCBI Taxonomy" id="3041344"/>
    <lineage>
        <taxon>Bacteria</taxon>
        <taxon>Bacillati</taxon>
        <taxon>Bacillota</taxon>
        <taxon>Bacilli</taxon>
        <taxon>Bacillales</taxon>
        <taxon>Bacillaceae</taxon>
        <taxon>Bacillus</taxon>
        <taxon>Bacillus cereus group</taxon>
    </lineage>
</organism>
<evidence type="ECO:0000313" key="2">
    <source>
        <dbReference type="EMBL" id="XCH17238.1"/>
    </source>
</evidence>
<sequence>MFSIVKSQLGSIRTYEDNGVRWFVAKDILMGAIGYRNMTDLLSRVDKEEKETIQSSGGYKLIVLTSEGLRQFFDRTNSSKEQFNTMRKWAIEQGCILTEVNRSVAINLPALGDTFDKSEFESKPDRSHTLEGNFYSSITKSYINGLVLCGLSFSLLLIKLPVISSK</sequence>
<feature type="domain" description="Bro-N" evidence="1">
    <location>
        <begin position="1"/>
        <end position="104"/>
    </location>
</feature>
<proteinExistence type="predicted"/>
<name>A0AAU8F0U4_9BACI</name>
<accession>A0AAU8F0U4</accession>
<dbReference type="PROSITE" id="PS51750">
    <property type="entry name" value="BRO_N"/>
    <property type="match status" value="1"/>
</dbReference>
<reference evidence="2" key="1">
    <citation type="submission" date="2023-04" db="EMBL/GenBank/DDBJ databases">
        <title>Bacillus cereus group whole genome sequencing.</title>
        <authorList>
            <person name="Kang M."/>
            <person name="Kim H.J."/>
        </authorList>
    </citation>
    <scope>NUCLEOTIDE SEQUENCE</scope>
    <source>
        <strain evidence="2">MS39</strain>
    </source>
</reference>
<gene>
    <name evidence="2" type="ORF">QEP67_17365</name>
</gene>
<dbReference type="InterPro" id="IPR003497">
    <property type="entry name" value="BRO_N_domain"/>
</dbReference>
<dbReference type="EMBL" id="CP123058">
    <property type="protein sequence ID" value="XCH17238.1"/>
    <property type="molecule type" value="Genomic_DNA"/>
</dbReference>
<dbReference type="RefSeq" id="WP_353706344.1">
    <property type="nucleotide sequence ID" value="NZ_CP123058.1"/>
</dbReference>
<protein>
    <submittedName>
        <fullName evidence="2">BRO family protein</fullName>
    </submittedName>
</protein>
<dbReference type="Pfam" id="PF02498">
    <property type="entry name" value="Bro-N"/>
    <property type="match status" value="1"/>
</dbReference>